<protein>
    <submittedName>
        <fullName evidence="7">Magnesium/cobalt transporter CorA</fullName>
    </submittedName>
</protein>
<dbReference type="InterPro" id="IPR045863">
    <property type="entry name" value="CorA_TM1_TM2"/>
</dbReference>
<comment type="similarity">
    <text evidence="2">Belongs to the CorA metal ion transporter (MIT) (TC 1.A.35) family.</text>
</comment>
<evidence type="ECO:0000313" key="7">
    <source>
        <dbReference type="EMBL" id="GHP15098.1"/>
    </source>
</evidence>
<organism evidence="7 8">
    <name type="scientific">Lentilactobacillus fungorum</name>
    <dbReference type="NCBI Taxonomy" id="2201250"/>
    <lineage>
        <taxon>Bacteria</taxon>
        <taxon>Bacillati</taxon>
        <taxon>Bacillota</taxon>
        <taxon>Bacilli</taxon>
        <taxon>Lactobacillales</taxon>
        <taxon>Lactobacillaceae</taxon>
        <taxon>Lentilactobacillus</taxon>
    </lineage>
</organism>
<dbReference type="Pfam" id="PF01544">
    <property type="entry name" value="CorA"/>
    <property type="match status" value="1"/>
</dbReference>
<dbReference type="InterPro" id="IPR002523">
    <property type="entry name" value="MgTranspt_CorA/ZnTranspt_ZntB"/>
</dbReference>
<dbReference type="SUPFAM" id="SSF144083">
    <property type="entry name" value="Magnesium transport protein CorA, transmembrane region"/>
    <property type="match status" value="1"/>
</dbReference>
<gene>
    <name evidence="7" type="primary">corA</name>
    <name evidence="7" type="ORF">YK48G_25230</name>
</gene>
<comment type="caution">
    <text evidence="7">The sequence shown here is derived from an EMBL/GenBank/DDBJ whole genome shotgun (WGS) entry which is preliminary data.</text>
</comment>
<dbReference type="Proteomes" id="UP000604765">
    <property type="component" value="Unassembled WGS sequence"/>
</dbReference>
<keyword evidence="5 6" id="KW-0472">Membrane</keyword>
<dbReference type="EMBL" id="BNJR01000021">
    <property type="protein sequence ID" value="GHP15098.1"/>
    <property type="molecule type" value="Genomic_DNA"/>
</dbReference>
<dbReference type="CDD" id="cd12827">
    <property type="entry name" value="EcCorA_ZntB-like_u2"/>
    <property type="match status" value="1"/>
</dbReference>
<sequence length="301" mass="34040">MINIHNLSRYSWVEAIDPTESELTGLVGNYQLPTKFKNYMMDRHEQPRAAYDDASDFGVLVVRALGDVRESHSTTVPIFLGFNDRVLISVCHDSEQARLVREKSGVQYHEISGHILAILAALLTPYFDQLDKISQQAEKLEDARVRRVSNDHLNTLALMKTNLVYLRSATAGNLVALQELQETFHKKLTMSAVATKKADQQISDLLIEYQQCRSMFDVVGDVVSETESAFGNILNNKLNQTMQFLTVWSLILAIPPIISGFYGMNVKLPFADESAAWIYTVLMTLLLVGRMILHIKLNQHR</sequence>
<evidence type="ECO:0000256" key="3">
    <source>
        <dbReference type="ARBA" id="ARBA00022692"/>
    </source>
</evidence>
<keyword evidence="4 6" id="KW-1133">Transmembrane helix</keyword>
<dbReference type="Gene3D" id="1.20.58.340">
    <property type="entry name" value="Magnesium transport protein CorA, transmembrane region"/>
    <property type="match status" value="2"/>
</dbReference>
<evidence type="ECO:0000256" key="2">
    <source>
        <dbReference type="ARBA" id="ARBA00009765"/>
    </source>
</evidence>
<evidence type="ECO:0000256" key="1">
    <source>
        <dbReference type="ARBA" id="ARBA00004141"/>
    </source>
</evidence>
<dbReference type="InterPro" id="IPR045861">
    <property type="entry name" value="CorA_cytoplasmic_dom"/>
</dbReference>
<dbReference type="RefSeq" id="WP_203631077.1">
    <property type="nucleotide sequence ID" value="NZ_BNJR01000021.1"/>
</dbReference>
<comment type="subcellular location">
    <subcellularLocation>
        <location evidence="1">Membrane</location>
        <topology evidence="1">Multi-pass membrane protein</topology>
    </subcellularLocation>
</comment>
<dbReference type="Gene3D" id="3.30.460.20">
    <property type="entry name" value="CorA soluble domain-like"/>
    <property type="match status" value="1"/>
</dbReference>
<evidence type="ECO:0000313" key="8">
    <source>
        <dbReference type="Proteomes" id="UP000604765"/>
    </source>
</evidence>
<evidence type="ECO:0000256" key="5">
    <source>
        <dbReference type="ARBA" id="ARBA00023136"/>
    </source>
</evidence>
<accession>A0ABQ3W3U0</accession>
<dbReference type="InterPro" id="IPR047199">
    <property type="entry name" value="CorA-like"/>
</dbReference>
<proteinExistence type="inferred from homology"/>
<evidence type="ECO:0000256" key="4">
    <source>
        <dbReference type="ARBA" id="ARBA00022989"/>
    </source>
</evidence>
<name>A0ABQ3W3U0_9LACO</name>
<feature type="transmembrane region" description="Helical" evidence="6">
    <location>
        <begin position="276"/>
        <end position="293"/>
    </location>
</feature>
<keyword evidence="3 6" id="KW-0812">Transmembrane</keyword>
<dbReference type="PANTHER" id="PTHR47891">
    <property type="entry name" value="TRANSPORTER-RELATED"/>
    <property type="match status" value="1"/>
</dbReference>
<dbReference type="PANTHER" id="PTHR47891:SF1">
    <property type="entry name" value="CORA-MAGNESIUM AND COBALT TRANSPORTER"/>
    <property type="match status" value="1"/>
</dbReference>
<evidence type="ECO:0000256" key="6">
    <source>
        <dbReference type="SAM" id="Phobius"/>
    </source>
</evidence>
<keyword evidence="8" id="KW-1185">Reference proteome</keyword>
<feature type="transmembrane region" description="Helical" evidence="6">
    <location>
        <begin position="244"/>
        <end position="264"/>
    </location>
</feature>
<reference evidence="7 8" key="1">
    <citation type="journal article" date="2021" name="Int. J. Syst. Evol. Microbiol.">
        <title>Lentilactobacillus fungorum sp. nov., isolated from spent mushroom substrates.</title>
        <authorList>
            <person name="Tohno M."/>
            <person name="Tanizawa Y."/>
            <person name="Kojima Y."/>
            <person name="Sakamoto M."/>
            <person name="Ohkuma M."/>
            <person name="Kobayashi H."/>
        </authorList>
    </citation>
    <scope>NUCLEOTIDE SEQUENCE [LARGE SCALE GENOMIC DNA]</scope>
    <source>
        <strain evidence="7 8">YK48G</strain>
    </source>
</reference>
<dbReference type="SUPFAM" id="SSF143865">
    <property type="entry name" value="CorA soluble domain-like"/>
    <property type="match status" value="1"/>
</dbReference>